<feature type="domain" description="GATA-type" evidence="10">
    <location>
        <begin position="26"/>
        <end position="80"/>
    </location>
</feature>
<dbReference type="PROSITE" id="PS50114">
    <property type="entry name" value="GATA_ZN_FINGER_2"/>
    <property type="match status" value="1"/>
</dbReference>
<evidence type="ECO:0000256" key="5">
    <source>
        <dbReference type="ARBA" id="ARBA00023125"/>
    </source>
</evidence>
<evidence type="ECO:0000313" key="11">
    <source>
        <dbReference type="EMBL" id="ONI04327.1"/>
    </source>
</evidence>
<keyword evidence="12" id="KW-1185">Reference proteome</keyword>
<dbReference type="InterPro" id="IPR013088">
    <property type="entry name" value="Znf_NHR/GATA"/>
</dbReference>
<sequence>MMNWGRRFVALDSVLGRKEPFPQAMNGNKKRCSDCMTTETPLWRGGPAGPKSLCNACGIRHRKRGIPTVSLMSKAPKRRKEKICGGSSSTITTTYNIAASATYNNASATTAKSTFGSGGGGINLNEPPEVRFVGFGEEVFLQDSQAEGE</sequence>
<accession>A0A251NYE1</accession>
<keyword evidence="2 9" id="KW-0863">Zinc-finger</keyword>
<evidence type="ECO:0000313" key="12">
    <source>
        <dbReference type="Proteomes" id="UP000006882"/>
    </source>
</evidence>
<dbReference type="Gene3D" id="3.30.50.10">
    <property type="entry name" value="Erythroid Transcription Factor GATA-1, subunit A"/>
    <property type="match status" value="1"/>
</dbReference>
<dbReference type="Gramene" id="ONI04327">
    <property type="protein sequence ID" value="ONI04327"/>
    <property type="gene ID" value="PRUPE_6G316000"/>
</dbReference>
<feature type="non-terminal residue" evidence="11">
    <location>
        <position position="149"/>
    </location>
</feature>
<evidence type="ECO:0000259" key="10">
    <source>
        <dbReference type="PROSITE" id="PS50114"/>
    </source>
</evidence>
<keyword evidence="4" id="KW-0805">Transcription regulation</keyword>
<evidence type="ECO:0000256" key="8">
    <source>
        <dbReference type="ARBA" id="ARBA00037539"/>
    </source>
</evidence>
<evidence type="ECO:0000256" key="4">
    <source>
        <dbReference type="ARBA" id="ARBA00023015"/>
    </source>
</evidence>
<dbReference type="eggNOG" id="KOG1601">
    <property type="taxonomic scope" value="Eukaryota"/>
</dbReference>
<organism evidence="11 12">
    <name type="scientific">Prunus persica</name>
    <name type="common">Peach</name>
    <name type="synonym">Amygdalus persica</name>
    <dbReference type="NCBI Taxonomy" id="3760"/>
    <lineage>
        <taxon>Eukaryota</taxon>
        <taxon>Viridiplantae</taxon>
        <taxon>Streptophyta</taxon>
        <taxon>Embryophyta</taxon>
        <taxon>Tracheophyta</taxon>
        <taxon>Spermatophyta</taxon>
        <taxon>Magnoliopsida</taxon>
        <taxon>eudicotyledons</taxon>
        <taxon>Gunneridae</taxon>
        <taxon>Pentapetalae</taxon>
        <taxon>rosids</taxon>
        <taxon>fabids</taxon>
        <taxon>Rosales</taxon>
        <taxon>Rosaceae</taxon>
        <taxon>Amygdaloideae</taxon>
        <taxon>Amygdaleae</taxon>
        <taxon>Prunus</taxon>
    </lineage>
</organism>
<keyword evidence="3" id="KW-0862">Zinc</keyword>
<dbReference type="GO" id="GO:0006355">
    <property type="term" value="P:regulation of DNA-templated transcription"/>
    <property type="evidence" value="ECO:0007669"/>
    <property type="project" value="InterPro"/>
</dbReference>
<dbReference type="PANTHER" id="PTHR47172:SF9">
    <property type="entry name" value="GATA TRANSCRIPTION FACTOR 23"/>
    <property type="match status" value="1"/>
</dbReference>
<keyword evidence="1" id="KW-0479">Metal-binding</keyword>
<evidence type="ECO:0000256" key="2">
    <source>
        <dbReference type="ARBA" id="ARBA00022771"/>
    </source>
</evidence>
<proteinExistence type="inferred from homology"/>
<dbReference type="GO" id="GO:0000976">
    <property type="term" value="F:transcription cis-regulatory region binding"/>
    <property type="evidence" value="ECO:0000318"/>
    <property type="project" value="GO_Central"/>
</dbReference>
<evidence type="ECO:0000256" key="7">
    <source>
        <dbReference type="ARBA" id="ARBA00024019"/>
    </source>
</evidence>
<gene>
    <name evidence="11" type="ORF">PRUPE_6G316000</name>
</gene>
<comment type="similarity">
    <text evidence="7">Belongs to the type IV zinc-finger family. Class B subfamily.</text>
</comment>
<evidence type="ECO:0000256" key="6">
    <source>
        <dbReference type="ARBA" id="ARBA00023163"/>
    </source>
</evidence>
<dbReference type="GO" id="GO:0008270">
    <property type="term" value="F:zinc ion binding"/>
    <property type="evidence" value="ECO:0007669"/>
    <property type="project" value="UniProtKB-KW"/>
</dbReference>
<dbReference type="GO" id="GO:0048527">
    <property type="term" value="P:lateral root development"/>
    <property type="evidence" value="ECO:0000318"/>
    <property type="project" value="GO_Central"/>
</dbReference>
<dbReference type="InterPro" id="IPR000679">
    <property type="entry name" value="Znf_GATA"/>
</dbReference>
<dbReference type="CDD" id="cd00202">
    <property type="entry name" value="ZnF_GATA"/>
    <property type="match status" value="1"/>
</dbReference>
<keyword evidence="6" id="KW-0804">Transcription</keyword>
<reference evidence="11 12" key="1">
    <citation type="journal article" date="2013" name="Nat. Genet.">
        <title>The high-quality draft genome of peach (Prunus persica) identifies unique patterns of genetic diversity, domestication and genome evolution.</title>
        <authorList>
            <consortium name="International Peach Genome Initiative"/>
            <person name="Verde I."/>
            <person name="Abbott A.G."/>
            <person name="Scalabrin S."/>
            <person name="Jung S."/>
            <person name="Shu S."/>
            <person name="Marroni F."/>
            <person name="Zhebentyayeva T."/>
            <person name="Dettori M.T."/>
            <person name="Grimwood J."/>
            <person name="Cattonaro F."/>
            <person name="Zuccolo A."/>
            <person name="Rossini L."/>
            <person name="Jenkins J."/>
            <person name="Vendramin E."/>
            <person name="Meisel L.A."/>
            <person name="Decroocq V."/>
            <person name="Sosinski B."/>
            <person name="Prochnik S."/>
            <person name="Mitros T."/>
            <person name="Policriti A."/>
            <person name="Cipriani G."/>
            <person name="Dondini L."/>
            <person name="Ficklin S."/>
            <person name="Goodstein D.M."/>
            <person name="Xuan P."/>
            <person name="Del Fabbro C."/>
            <person name="Aramini V."/>
            <person name="Copetti D."/>
            <person name="Gonzalez S."/>
            <person name="Horner D.S."/>
            <person name="Falchi R."/>
            <person name="Lucas S."/>
            <person name="Mica E."/>
            <person name="Maldonado J."/>
            <person name="Lazzari B."/>
            <person name="Bielenberg D."/>
            <person name="Pirona R."/>
            <person name="Miculan M."/>
            <person name="Barakat A."/>
            <person name="Testolin R."/>
            <person name="Stella A."/>
            <person name="Tartarini S."/>
            <person name="Tonutti P."/>
            <person name="Arus P."/>
            <person name="Orellana A."/>
            <person name="Wells C."/>
            <person name="Main D."/>
            <person name="Vizzotto G."/>
            <person name="Silva H."/>
            <person name="Salamini F."/>
            <person name="Schmutz J."/>
            <person name="Morgante M."/>
            <person name="Rokhsar D.S."/>
        </authorList>
    </citation>
    <scope>NUCLEOTIDE SEQUENCE [LARGE SCALE GENOMIC DNA]</scope>
    <source>
        <strain evidence="12">cv. Nemared</strain>
    </source>
</reference>
<protein>
    <recommendedName>
        <fullName evidence="10">GATA-type domain-containing protein</fullName>
    </recommendedName>
</protein>
<dbReference type="Pfam" id="PF00320">
    <property type="entry name" value="GATA"/>
    <property type="match status" value="1"/>
</dbReference>
<name>A0A251NYE1_PRUPE</name>
<dbReference type="Proteomes" id="UP000006882">
    <property type="component" value="Chromosome G6"/>
</dbReference>
<comment type="function">
    <text evidence="8">Transcriptional regulator that specifically binds 5'-GATA-3' or 5'-GAT-3' motifs within gene promoters.</text>
</comment>
<dbReference type="SUPFAM" id="SSF57716">
    <property type="entry name" value="Glucocorticoid receptor-like (DNA-binding domain)"/>
    <property type="match status" value="1"/>
</dbReference>
<evidence type="ECO:0000256" key="3">
    <source>
        <dbReference type="ARBA" id="ARBA00022833"/>
    </source>
</evidence>
<dbReference type="PROSITE" id="PS00344">
    <property type="entry name" value="GATA_ZN_FINGER_1"/>
    <property type="match status" value="1"/>
</dbReference>
<evidence type="ECO:0000256" key="9">
    <source>
        <dbReference type="PROSITE-ProRule" id="PRU00094"/>
    </source>
</evidence>
<dbReference type="EMBL" id="CM007656">
    <property type="protein sequence ID" value="ONI04327.1"/>
    <property type="molecule type" value="Genomic_DNA"/>
</dbReference>
<dbReference type="AlphaFoldDB" id="A0A251NYE1"/>
<dbReference type="SMART" id="SM00401">
    <property type="entry name" value="ZnF_GATA"/>
    <property type="match status" value="1"/>
</dbReference>
<keyword evidence="5" id="KW-0238">DNA-binding</keyword>
<dbReference type="PANTHER" id="PTHR47172">
    <property type="entry name" value="OS01G0976800 PROTEIN"/>
    <property type="match status" value="1"/>
</dbReference>
<evidence type="ECO:0000256" key="1">
    <source>
        <dbReference type="ARBA" id="ARBA00022723"/>
    </source>
</evidence>